<dbReference type="GO" id="GO:0005789">
    <property type="term" value="C:endoplasmic reticulum membrane"/>
    <property type="evidence" value="ECO:0007669"/>
    <property type="project" value="UniProtKB-SubCell"/>
</dbReference>
<comment type="subcellular location">
    <subcellularLocation>
        <location evidence="1 7">Endoplasmic reticulum membrane</location>
        <topology evidence="1 7">Multi-pass membrane protein</topology>
    </subcellularLocation>
</comment>
<feature type="transmembrane region" description="Helical" evidence="7">
    <location>
        <begin position="97"/>
        <end position="121"/>
    </location>
</feature>
<comment type="function">
    <text evidence="7">May be involved in the degradation of misfolded endoplasmic reticulum (ER) luminal proteins.</text>
</comment>
<feature type="transmembrane region" description="Helical" evidence="7">
    <location>
        <begin position="53"/>
        <end position="77"/>
    </location>
</feature>
<dbReference type="GO" id="GO:0006950">
    <property type="term" value="P:response to stress"/>
    <property type="evidence" value="ECO:0007669"/>
    <property type="project" value="UniProtKB-ARBA"/>
</dbReference>
<keyword evidence="10" id="KW-1185">Reference proteome</keyword>
<dbReference type="eggNOG" id="KOG0858">
    <property type="taxonomic scope" value="Eukaryota"/>
</dbReference>
<dbReference type="OrthoDB" id="19102at2759"/>
<gene>
    <name evidence="9" type="ORF">PFICI_09625</name>
</gene>
<evidence type="ECO:0000256" key="5">
    <source>
        <dbReference type="ARBA" id="ARBA00022989"/>
    </source>
</evidence>
<keyword evidence="5 7" id="KW-1133">Transmembrane helix</keyword>
<dbReference type="RefSeq" id="XP_007836397.1">
    <property type="nucleotide sequence ID" value="XM_007838206.1"/>
</dbReference>
<sequence length="250" mass="28164">MSTVVDAYWAAPAIARTVATLVFVCSLGVYTELFSIGPFWFHWRFLFKFPPAVYRLVTSFLITGPQIGVLLDTYFVYSYLSQLEKGNSKFSRKEDLIWYLMVVGSVIIFLDQAFVGFGRYLPALLIAICYTATQDQRGQMAHFYVVTIPAQLMPYALLLLNLLNGWIMVQICLCGLVAAHFHDFCTRLYPEFGGGPNLLPTPWFLSWIMSTPRVSNTSYGSSYVPPRDDQPRGGPLPDSWRSAGPGRRLG</sequence>
<evidence type="ECO:0000313" key="10">
    <source>
        <dbReference type="Proteomes" id="UP000030651"/>
    </source>
</evidence>
<dbReference type="OMA" id="LWRCVTS"/>
<dbReference type="InParanoid" id="W3X312"/>
<dbReference type="STRING" id="1229662.W3X312"/>
<dbReference type="PANTHER" id="PTHR11009">
    <property type="entry name" value="DER1-LIKE PROTEIN, DERLIN"/>
    <property type="match status" value="1"/>
</dbReference>
<evidence type="ECO:0000313" key="9">
    <source>
        <dbReference type="EMBL" id="ETS79772.1"/>
    </source>
</evidence>
<evidence type="ECO:0000256" key="7">
    <source>
        <dbReference type="RuleBase" id="RU363059"/>
    </source>
</evidence>
<keyword evidence="6 7" id="KW-0472">Membrane</keyword>
<comment type="similarity">
    <text evidence="2 7">Belongs to the derlin family.</text>
</comment>
<feature type="region of interest" description="Disordered" evidence="8">
    <location>
        <begin position="220"/>
        <end position="250"/>
    </location>
</feature>
<evidence type="ECO:0000256" key="3">
    <source>
        <dbReference type="ARBA" id="ARBA00022692"/>
    </source>
</evidence>
<evidence type="ECO:0000256" key="8">
    <source>
        <dbReference type="SAM" id="MobiDB-lite"/>
    </source>
</evidence>
<keyword evidence="3 7" id="KW-0812">Transmembrane</keyword>
<keyword evidence="4 7" id="KW-0256">Endoplasmic reticulum</keyword>
<evidence type="ECO:0000256" key="6">
    <source>
        <dbReference type="ARBA" id="ARBA00023136"/>
    </source>
</evidence>
<dbReference type="InterPro" id="IPR035952">
    <property type="entry name" value="Rhomboid-like_sf"/>
</dbReference>
<dbReference type="Pfam" id="PF04511">
    <property type="entry name" value="DER1"/>
    <property type="match status" value="1"/>
</dbReference>
<organism evidence="9 10">
    <name type="scientific">Pestalotiopsis fici (strain W106-1 / CGMCC3.15140)</name>
    <dbReference type="NCBI Taxonomy" id="1229662"/>
    <lineage>
        <taxon>Eukaryota</taxon>
        <taxon>Fungi</taxon>
        <taxon>Dikarya</taxon>
        <taxon>Ascomycota</taxon>
        <taxon>Pezizomycotina</taxon>
        <taxon>Sordariomycetes</taxon>
        <taxon>Xylariomycetidae</taxon>
        <taxon>Amphisphaeriales</taxon>
        <taxon>Sporocadaceae</taxon>
        <taxon>Pestalotiopsis</taxon>
    </lineage>
</organism>
<evidence type="ECO:0000256" key="2">
    <source>
        <dbReference type="ARBA" id="ARBA00008917"/>
    </source>
</evidence>
<proteinExistence type="inferred from homology"/>
<dbReference type="InterPro" id="IPR007599">
    <property type="entry name" value="DER1"/>
</dbReference>
<name>W3X312_PESFW</name>
<feature type="transmembrane region" description="Helical" evidence="7">
    <location>
        <begin position="20"/>
        <end position="41"/>
    </location>
</feature>
<evidence type="ECO:0000256" key="1">
    <source>
        <dbReference type="ARBA" id="ARBA00004477"/>
    </source>
</evidence>
<dbReference type="GeneID" id="19274638"/>
<dbReference type="AlphaFoldDB" id="W3X312"/>
<reference evidence="10" key="1">
    <citation type="journal article" date="2015" name="BMC Genomics">
        <title>Genomic and transcriptomic analysis of the endophytic fungus Pestalotiopsis fici reveals its lifestyle and high potential for synthesis of natural products.</title>
        <authorList>
            <person name="Wang X."/>
            <person name="Zhang X."/>
            <person name="Liu L."/>
            <person name="Xiang M."/>
            <person name="Wang W."/>
            <person name="Sun X."/>
            <person name="Che Y."/>
            <person name="Guo L."/>
            <person name="Liu G."/>
            <person name="Guo L."/>
            <person name="Wang C."/>
            <person name="Yin W.B."/>
            <person name="Stadler M."/>
            <person name="Zhang X."/>
            <person name="Liu X."/>
        </authorList>
    </citation>
    <scope>NUCLEOTIDE SEQUENCE [LARGE SCALE GENOMIC DNA]</scope>
    <source>
        <strain evidence="10">W106-1 / CGMCC3.15140</strain>
    </source>
</reference>
<evidence type="ECO:0000256" key="4">
    <source>
        <dbReference type="ARBA" id="ARBA00022824"/>
    </source>
</evidence>
<accession>W3X312</accession>
<dbReference type="KEGG" id="pfy:PFICI_09625"/>
<dbReference type="HOGENOM" id="CLU_051898_7_0_1"/>
<feature type="transmembrane region" description="Helical" evidence="7">
    <location>
        <begin position="166"/>
        <end position="185"/>
    </location>
</feature>
<dbReference type="EMBL" id="KI912114">
    <property type="protein sequence ID" value="ETS79772.1"/>
    <property type="molecule type" value="Genomic_DNA"/>
</dbReference>
<dbReference type="SUPFAM" id="SSF144091">
    <property type="entry name" value="Rhomboid-like"/>
    <property type="match status" value="1"/>
</dbReference>
<protein>
    <recommendedName>
        <fullName evidence="7">Derlin</fullName>
    </recommendedName>
</protein>
<dbReference type="Proteomes" id="UP000030651">
    <property type="component" value="Unassembled WGS sequence"/>
</dbReference>